<evidence type="ECO:0008006" key="4">
    <source>
        <dbReference type="Google" id="ProtNLM"/>
    </source>
</evidence>
<dbReference type="Proteomes" id="UP000583800">
    <property type="component" value="Unassembled WGS sequence"/>
</dbReference>
<feature type="transmembrane region" description="Helical" evidence="1">
    <location>
        <begin position="12"/>
        <end position="36"/>
    </location>
</feature>
<protein>
    <recommendedName>
        <fullName evidence="4">FtsX-like permease family protein</fullName>
    </recommendedName>
</protein>
<feature type="transmembrane region" description="Helical" evidence="1">
    <location>
        <begin position="80"/>
        <end position="107"/>
    </location>
</feature>
<organism evidence="2 3">
    <name type="scientific">Nonomuraea muscovyensis</name>
    <dbReference type="NCBI Taxonomy" id="1124761"/>
    <lineage>
        <taxon>Bacteria</taxon>
        <taxon>Bacillati</taxon>
        <taxon>Actinomycetota</taxon>
        <taxon>Actinomycetes</taxon>
        <taxon>Streptosporangiales</taxon>
        <taxon>Streptosporangiaceae</taxon>
        <taxon>Nonomuraea</taxon>
    </lineage>
</organism>
<accession>A0A7X0C2E7</accession>
<dbReference type="RefSeq" id="WP_185084068.1">
    <property type="nucleotide sequence ID" value="NZ_JACHJB010000001.1"/>
</dbReference>
<proteinExistence type="predicted"/>
<evidence type="ECO:0000313" key="3">
    <source>
        <dbReference type="Proteomes" id="UP000583800"/>
    </source>
</evidence>
<evidence type="ECO:0000313" key="2">
    <source>
        <dbReference type="EMBL" id="MBB6346245.1"/>
    </source>
</evidence>
<keyword evidence="1" id="KW-0812">Transmembrane</keyword>
<comment type="caution">
    <text evidence="2">The sequence shown here is derived from an EMBL/GenBank/DDBJ whole genome shotgun (WGS) entry which is preliminary data.</text>
</comment>
<dbReference type="AlphaFoldDB" id="A0A7X0C2E7"/>
<keyword evidence="1" id="KW-0472">Membrane</keyword>
<keyword evidence="1" id="KW-1133">Transmembrane helix</keyword>
<reference evidence="2 3" key="1">
    <citation type="submission" date="2020-08" db="EMBL/GenBank/DDBJ databases">
        <title>Sequencing the genomes of 1000 actinobacteria strains.</title>
        <authorList>
            <person name="Klenk H.-P."/>
        </authorList>
    </citation>
    <scope>NUCLEOTIDE SEQUENCE [LARGE SCALE GENOMIC DNA]</scope>
    <source>
        <strain evidence="2 3">DSM 45913</strain>
    </source>
</reference>
<dbReference type="EMBL" id="JACHJB010000001">
    <property type="protein sequence ID" value="MBB6346245.1"/>
    <property type="molecule type" value="Genomic_DNA"/>
</dbReference>
<name>A0A7X0C2E7_9ACTN</name>
<evidence type="ECO:0000256" key="1">
    <source>
        <dbReference type="SAM" id="Phobius"/>
    </source>
</evidence>
<feature type="transmembrane region" description="Helical" evidence="1">
    <location>
        <begin position="48"/>
        <end position="68"/>
    </location>
</feature>
<feature type="transmembrane region" description="Helical" evidence="1">
    <location>
        <begin position="414"/>
        <end position="436"/>
    </location>
</feature>
<gene>
    <name evidence="2" type="ORF">FHU36_002754</name>
</gene>
<feature type="transmembrane region" description="Helical" evidence="1">
    <location>
        <begin position="456"/>
        <end position="479"/>
    </location>
</feature>
<sequence length="482" mass="50204">MSDTIFAVGEATLLVMFLGVPAAFVCGSVLLAACSGPPGRSTRGYRHHLVRGAVPAAIGGVALAFGAWSTHEDASYDGFGFFAITLAALLGGHLVLLGLGPLTSWILEVLGRRTGRLPLPMRLAVRDLADDRARTAPALATTTNATALAIAVMICAVALTAQHRAEYHPRARSGALVVNTFTAEDAAAVWAAVRRGLSGAPVAQSFRQREYGIFRPDVENVDLPDLEQVHPAEIIGDRALLRYLTGDPSTPYDEGTAVVVTSDHVAVDKVTIEYDLSEHGGPSATKTIPAIAAAPAAPHTQGIFLPAKVVRDLGYHLEPEELIIDPSLHRTSESERERLEDDLDDVADVYLEQGFQPPTGWRVFVGAALAVALAGAVAATGGTAAGGRAGRVLLRVRGGSTASLRWFAASRAGLGAACGTVLGAVAGCAVGLSLAWPLTAATGDWEVVPRAGFDTPWTTIAALACGLPVLVAIFAGLSVRRR</sequence>
<keyword evidence="3" id="KW-1185">Reference proteome</keyword>